<dbReference type="EMBL" id="LAQU01000015">
    <property type="protein sequence ID" value="KKB62834.1"/>
    <property type="molecule type" value="Genomic_DNA"/>
</dbReference>
<evidence type="ECO:0000313" key="2">
    <source>
        <dbReference type="EMBL" id="KKB62834.1"/>
    </source>
</evidence>
<proteinExistence type="predicted"/>
<feature type="region of interest" description="Disordered" evidence="1">
    <location>
        <begin position="1"/>
        <end position="25"/>
    </location>
</feature>
<sequence>MNVRSAFEANAKTTESMEPRMSPFDDPTEFSEAAAVFGAAPGDDRSNAAFAKSAAMRVGVVATVSVDDLGLAKRSAASAANRWDSVDQRYQLRDIVAVRAAQDCADRNAVRVYKDVVFGPWSRTIGGVWPSFWPAPTARTDDESTAAYEKSSWPDSRSLSSSSPCSLSHTPARCQSRNRRQQVAPEPKPNRVGRWFHRIPVLSTSSMPLSAARSESGRRPGYRLRRGLGRGSSGSISAHSSSSMIGADIP</sequence>
<feature type="compositionally biased region" description="Low complexity" evidence="1">
    <location>
        <begin position="233"/>
        <end position="243"/>
    </location>
</feature>
<dbReference type="PATRIC" id="fig|28092.6.peg.3553"/>
<comment type="caution">
    <text evidence="2">The sequence shown here is derived from an EMBL/GenBank/DDBJ whole genome shotgun (WGS) entry which is preliminary data.</text>
</comment>
<keyword evidence="3" id="KW-1185">Reference proteome</keyword>
<reference evidence="2 3" key="1">
    <citation type="submission" date="2015-03" db="EMBL/GenBank/DDBJ databases">
        <title>Draft Genome Sequence of Burkholderia andropogonis type strain ICMP2807, isolated from Sorghum bicolor.</title>
        <authorList>
            <person name="Lopes-Santos L."/>
            <person name="Castro D.B."/>
            <person name="Ottoboni L.M."/>
            <person name="Park D."/>
            <person name="Weirc B.S."/>
            <person name="Destefano S.A."/>
        </authorList>
    </citation>
    <scope>NUCLEOTIDE SEQUENCE [LARGE SCALE GENOMIC DNA]</scope>
    <source>
        <strain evidence="2 3">ICMP2807</strain>
    </source>
</reference>
<evidence type="ECO:0000313" key="3">
    <source>
        <dbReference type="Proteomes" id="UP000033618"/>
    </source>
</evidence>
<evidence type="ECO:0000256" key="1">
    <source>
        <dbReference type="SAM" id="MobiDB-lite"/>
    </source>
</evidence>
<dbReference type="STRING" id="28092.WM40_15045"/>
<gene>
    <name evidence="2" type="ORF">WM40_15045</name>
</gene>
<name>A0A0F5JYY5_9BURK</name>
<feature type="compositionally biased region" description="Low complexity" evidence="1">
    <location>
        <begin position="151"/>
        <end position="168"/>
    </location>
</feature>
<feature type="region of interest" description="Disordered" evidence="1">
    <location>
        <begin position="207"/>
        <end position="250"/>
    </location>
</feature>
<protein>
    <submittedName>
        <fullName evidence="2">Transposase</fullName>
    </submittedName>
</protein>
<feature type="region of interest" description="Disordered" evidence="1">
    <location>
        <begin position="143"/>
        <end position="191"/>
    </location>
</feature>
<dbReference type="Proteomes" id="UP000033618">
    <property type="component" value="Unassembled WGS sequence"/>
</dbReference>
<dbReference type="AlphaFoldDB" id="A0A0F5JYY5"/>
<organism evidence="2 3">
    <name type="scientific">Robbsia andropogonis</name>
    <dbReference type="NCBI Taxonomy" id="28092"/>
    <lineage>
        <taxon>Bacteria</taxon>
        <taxon>Pseudomonadati</taxon>
        <taxon>Pseudomonadota</taxon>
        <taxon>Betaproteobacteria</taxon>
        <taxon>Burkholderiales</taxon>
        <taxon>Burkholderiaceae</taxon>
        <taxon>Robbsia</taxon>
    </lineage>
</organism>
<accession>A0A0F5JYY5</accession>